<dbReference type="GO" id="GO:0005737">
    <property type="term" value="C:cytoplasm"/>
    <property type="evidence" value="ECO:0007669"/>
    <property type="project" value="TreeGrafter"/>
</dbReference>
<keyword evidence="9 11" id="KW-0694">RNA-binding</keyword>
<feature type="compositionally biased region" description="Polar residues" evidence="12">
    <location>
        <begin position="503"/>
        <end position="520"/>
    </location>
</feature>
<dbReference type="GO" id="GO:0000049">
    <property type="term" value="F:tRNA binding"/>
    <property type="evidence" value="ECO:0007669"/>
    <property type="project" value="UniProtKB-KW"/>
</dbReference>
<dbReference type="PANTHER" id="PTHR22808">
    <property type="entry name" value="NCL1 YEAST -RELATED NOL1/NOP2/FMU SUN DOMAIN-CONTAINING"/>
    <property type="match status" value="1"/>
</dbReference>
<feature type="region of interest" description="Disordered" evidence="12">
    <location>
        <begin position="745"/>
        <end position="766"/>
    </location>
</feature>
<dbReference type="GO" id="GO:0005634">
    <property type="term" value="C:nucleus"/>
    <property type="evidence" value="ECO:0007669"/>
    <property type="project" value="UniProtKB-SubCell"/>
</dbReference>
<dbReference type="InterPro" id="IPR018314">
    <property type="entry name" value="RsmB/NOL1/NOP2-like_CS"/>
</dbReference>
<feature type="region of interest" description="Disordered" evidence="12">
    <location>
        <begin position="1"/>
        <end position="27"/>
    </location>
</feature>
<dbReference type="AlphaFoldDB" id="A0A7J7JEW0"/>
<keyword evidence="10" id="KW-0539">Nucleus</keyword>
<accession>A0A7J7JEW0</accession>
<dbReference type="SUPFAM" id="SSF53335">
    <property type="entry name" value="S-adenosyl-L-methionine-dependent methyltransferases"/>
    <property type="match status" value="1"/>
</dbReference>
<feature type="region of interest" description="Disordered" evidence="12">
    <location>
        <begin position="131"/>
        <end position="171"/>
    </location>
</feature>
<dbReference type="Gene3D" id="3.40.50.150">
    <property type="entry name" value="Vaccinia Virus protein VP39"/>
    <property type="match status" value="2"/>
</dbReference>
<dbReference type="InterPro" id="IPR029063">
    <property type="entry name" value="SAM-dependent_MTases_sf"/>
</dbReference>
<evidence type="ECO:0000256" key="8">
    <source>
        <dbReference type="ARBA" id="ARBA00022694"/>
    </source>
</evidence>
<evidence type="ECO:0000313" key="15">
    <source>
        <dbReference type="Proteomes" id="UP000593567"/>
    </source>
</evidence>
<evidence type="ECO:0000256" key="4">
    <source>
        <dbReference type="ARBA" id="ARBA00022555"/>
    </source>
</evidence>
<feature type="binding site" evidence="11">
    <location>
        <position position="331"/>
    </location>
    <ligand>
        <name>S-adenosyl-L-methionine</name>
        <dbReference type="ChEBI" id="CHEBI:59789"/>
    </ligand>
</feature>
<dbReference type="Pfam" id="PF01189">
    <property type="entry name" value="Methyltr_RsmB-F"/>
    <property type="match status" value="1"/>
</dbReference>
<reference evidence="14" key="1">
    <citation type="submission" date="2020-06" db="EMBL/GenBank/DDBJ databases">
        <title>Draft genome of Bugula neritina, a colonial animal packing powerful symbionts and potential medicines.</title>
        <authorList>
            <person name="Rayko M."/>
        </authorList>
    </citation>
    <scope>NUCLEOTIDE SEQUENCE [LARGE SCALE GENOMIC DNA]</scope>
    <source>
        <strain evidence="14">Kwan_BN1</strain>
    </source>
</reference>
<dbReference type="Pfam" id="PF25378">
    <property type="entry name" value="PUA_NSUN2"/>
    <property type="match status" value="1"/>
</dbReference>
<dbReference type="InterPro" id="IPR023270">
    <property type="entry name" value="RCMT_NCL1"/>
</dbReference>
<gene>
    <name evidence="14" type="ORF">EB796_017027</name>
</gene>
<feature type="binding site" evidence="11">
    <location>
        <position position="303"/>
    </location>
    <ligand>
        <name>S-adenosyl-L-methionine</name>
        <dbReference type="ChEBI" id="CHEBI:59789"/>
    </ligand>
</feature>
<evidence type="ECO:0000256" key="12">
    <source>
        <dbReference type="SAM" id="MobiDB-lite"/>
    </source>
</evidence>
<evidence type="ECO:0000256" key="7">
    <source>
        <dbReference type="ARBA" id="ARBA00022691"/>
    </source>
</evidence>
<evidence type="ECO:0000259" key="13">
    <source>
        <dbReference type="PROSITE" id="PS51686"/>
    </source>
</evidence>
<comment type="caution">
    <text evidence="11">Lacks conserved residue(s) required for the propagation of feature annotation.</text>
</comment>
<evidence type="ECO:0000256" key="2">
    <source>
        <dbReference type="ARBA" id="ARBA00007494"/>
    </source>
</evidence>
<dbReference type="PROSITE" id="PS51686">
    <property type="entry name" value="SAM_MT_RSMB_NOP"/>
    <property type="match status" value="1"/>
</dbReference>
<dbReference type="PRINTS" id="PR02008">
    <property type="entry name" value="RCMTFAMILY"/>
</dbReference>
<dbReference type="InterPro" id="IPR001678">
    <property type="entry name" value="MeTrfase_RsmB-F_NOP2_dom"/>
</dbReference>
<dbReference type="EC" id="2.1.1.203" evidence="3"/>
<evidence type="ECO:0000256" key="5">
    <source>
        <dbReference type="ARBA" id="ARBA00022603"/>
    </source>
</evidence>
<dbReference type="Pfam" id="PF25376">
    <property type="entry name" value="Pre-PUA_NSUN2"/>
    <property type="match status" value="1"/>
</dbReference>
<dbReference type="PANTHER" id="PTHR22808:SF1">
    <property type="entry name" value="RNA CYTOSINE-C(5)-METHYLTRANSFERASE NSUN2-RELATED"/>
    <property type="match status" value="1"/>
</dbReference>
<sequence>MKEQRRAKKAQIDAKYATERPQKPYKDTVRENAVFENYYKQQGIVGTDEWEDFLACVREPLPAAFRVTGSKSQAEQLLHLIQNNFFSQLNTTTSKGEEDTKELATEETSTTSVSLSQTLQNTDLADVKEVGVSEASESNGSVTAASDAIPDTDGAAAANGSTAAAGDTKSSELKPPTCLKWYPDGLAWQLEYSRVSIRQNNTLKKLHSFLVSESESGNISRQEAVSMIPPLLMDIKSHHKILDMCAALGSKTAQIIEYLHADSADPMPEGFVIGNDVDNKRCYLMVHQIKRLQSPNFMIVNHDATRLPSLTYTNEKTGSTEPLLFDRVLCDVPCSGDGTLRKNPEVWRTWGPGHAINLHSVQNRVLSRGLELLAVGGRLVYSTCSFNPIENEAVIANMIKKCEGAIHLVDCSQQLPDLKRASGMKSWKVQTKNGDWFSSFEEVPENKRSWVRPSMFPTDDMESLNIHRCMRIVPHHQNTGGFFIAVLEKTSHLPWQSPKVEVSESSTESAQADQPGSTTVDKAKEPPTKKVKYAGFREDPFFYFEADNSQWPSIKEFYKFEDSFDHTQLMVRSKEGEKKRNIYVSSKSIKNVAKNNESKIKYINTGVKVLARSEHEMCKCSYRLVQDGISSVDQFVHGRRMNIEKADVIELLTQENPFFSRLTPNTQSNMLKMDMGGLVMRYLHNDSNTGTESPILMTGWRGKTSCRVYVPKFERHHILRLCGVDPDKALIDAEWAIKGKTGPEITAADVEDPPKDGVEEITAADS</sequence>
<evidence type="ECO:0000256" key="10">
    <source>
        <dbReference type="ARBA" id="ARBA00023242"/>
    </source>
</evidence>
<name>A0A7J7JEW0_BUGNE</name>
<feature type="region of interest" description="Disordered" evidence="12">
    <location>
        <begin position="92"/>
        <end position="115"/>
    </location>
</feature>
<dbReference type="Proteomes" id="UP000593567">
    <property type="component" value="Unassembled WGS sequence"/>
</dbReference>
<comment type="caution">
    <text evidence="14">The sequence shown here is derived from an EMBL/GenBank/DDBJ whole genome shotgun (WGS) entry which is preliminary data.</text>
</comment>
<keyword evidence="7 11" id="KW-0949">S-adenosyl-L-methionine</keyword>
<evidence type="ECO:0000256" key="1">
    <source>
        <dbReference type="ARBA" id="ARBA00004123"/>
    </source>
</evidence>
<evidence type="ECO:0000256" key="3">
    <source>
        <dbReference type="ARBA" id="ARBA00012629"/>
    </source>
</evidence>
<dbReference type="PRINTS" id="PR02011">
    <property type="entry name" value="RCMTNCL1"/>
</dbReference>
<dbReference type="InterPro" id="IPR057286">
    <property type="entry name" value="PUA_NSUN2"/>
</dbReference>
<evidence type="ECO:0000256" key="9">
    <source>
        <dbReference type="ARBA" id="ARBA00022884"/>
    </source>
</evidence>
<feature type="compositionally biased region" description="Low complexity" evidence="12">
    <location>
        <begin position="151"/>
        <end position="168"/>
    </location>
</feature>
<dbReference type="EMBL" id="VXIV02002551">
    <property type="protein sequence ID" value="KAF6024665.1"/>
    <property type="molecule type" value="Genomic_DNA"/>
</dbReference>
<feature type="binding site" evidence="11">
    <location>
        <position position="276"/>
    </location>
    <ligand>
        <name>S-adenosyl-L-methionine</name>
        <dbReference type="ChEBI" id="CHEBI:59789"/>
    </ligand>
</feature>
<evidence type="ECO:0000256" key="6">
    <source>
        <dbReference type="ARBA" id="ARBA00022679"/>
    </source>
</evidence>
<comment type="similarity">
    <text evidence="2 11">Belongs to the class I-like SAM-binding methyltransferase superfamily. RsmB/NOP family.</text>
</comment>
<comment type="subcellular location">
    <subcellularLocation>
        <location evidence="1">Nucleus</location>
    </subcellularLocation>
</comment>
<proteinExistence type="inferred from homology"/>
<feature type="compositionally biased region" description="Polar residues" evidence="12">
    <location>
        <begin position="135"/>
        <end position="144"/>
    </location>
</feature>
<evidence type="ECO:0000313" key="14">
    <source>
        <dbReference type="EMBL" id="KAF6024665.1"/>
    </source>
</evidence>
<feature type="compositionally biased region" description="Low complexity" evidence="12">
    <location>
        <begin position="106"/>
        <end position="115"/>
    </location>
</feature>
<dbReference type="OrthoDB" id="6093671at2759"/>
<keyword evidence="4" id="KW-0820">tRNA-binding</keyword>
<keyword evidence="6 11" id="KW-0808">Transferase</keyword>
<dbReference type="InterPro" id="IPR023267">
    <property type="entry name" value="RCMT"/>
</dbReference>
<dbReference type="GO" id="GO:0016428">
    <property type="term" value="F:tRNA (cytidine-5-)-methyltransferase activity"/>
    <property type="evidence" value="ECO:0007669"/>
    <property type="project" value="InterPro"/>
</dbReference>
<dbReference type="PROSITE" id="PS01153">
    <property type="entry name" value="NOL1_NOP2_SUN"/>
    <property type="match status" value="1"/>
</dbReference>
<dbReference type="InterPro" id="IPR057285">
    <property type="entry name" value="Pre-PUA_NSUN2"/>
</dbReference>
<keyword evidence="5 11" id="KW-0489">Methyltransferase</keyword>
<organism evidence="14 15">
    <name type="scientific">Bugula neritina</name>
    <name type="common">Brown bryozoan</name>
    <name type="synonym">Sertularia neritina</name>
    <dbReference type="NCBI Taxonomy" id="10212"/>
    <lineage>
        <taxon>Eukaryota</taxon>
        <taxon>Metazoa</taxon>
        <taxon>Spiralia</taxon>
        <taxon>Lophotrochozoa</taxon>
        <taxon>Bryozoa</taxon>
        <taxon>Gymnolaemata</taxon>
        <taxon>Cheilostomatida</taxon>
        <taxon>Flustrina</taxon>
        <taxon>Buguloidea</taxon>
        <taxon>Bugulidae</taxon>
        <taxon>Bugula</taxon>
    </lineage>
</organism>
<dbReference type="GO" id="GO:0030488">
    <property type="term" value="P:tRNA methylation"/>
    <property type="evidence" value="ECO:0007669"/>
    <property type="project" value="TreeGrafter"/>
</dbReference>
<keyword evidence="15" id="KW-1185">Reference proteome</keyword>
<feature type="active site" description="Nucleophile" evidence="11">
    <location>
        <position position="384"/>
    </location>
</feature>
<keyword evidence="8" id="KW-0819">tRNA processing</keyword>
<feature type="compositionally biased region" description="Basic and acidic residues" evidence="12">
    <location>
        <begin position="95"/>
        <end position="104"/>
    </location>
</feature>
<feature type="domain" description="SAM-dependent MTase RsmB/NOP-type" evidence="13">
    <location>
        <begin position="141"/>
        <end position="490"/>
    </location>
</feature>
<evidence type="ECO:0000256" key="11">
    <source>
        <dbReference type="PROSITE-ProRule" id="PRU01023"/>
    </source>
</evidence>
<feature type="region of interest" description="Disordered" evidence="12">
    <location>
        <begin position="497"/>
        <end position="526"/>
    </location>
</feature>
<protein>
    <recommendedName>
        <fullName evidence="3">tRNA (cytosine(34)-C(5))-methyltransferase</fullName>
        <ecNumber evidence="3">2.1.1.203</ecNumber>
    </recommendedName>
</protein>
<dbReference type="InterPro" id="IPR049560">
    <property type="entry name" value="MeTrfase_RsmB-F_NOP2_cat"/>
</dbReference>